<keyword evidence="6" id="KW-1185">Reference proteome</keyword>
<evidence type="ECO:0000256" key="1">
    <source>
        <dbReference type="ARBA" id="ARBA00022676"/>
    </source>
</evidence>
<gene>
    <name evidence="5" type="ORF">C9374_008058</name>
</gene>
<dbReference type="Gene3D" id="3.40.50.2000">
    <property type="entry name" value="Glycogen Phosphorylase B"/>
    <property type="match status" value="1"/>
</dbReference>
<keyword evidence="3" id="KW-0812">Transmembrane</keyword>
<name>A0AA88KGU8_NAELO</name>
<accession>A0AA88KGU8</accession>
<feature type="transmembrane region" description="Helical" evidence="3">
    <location>
        <begin position="105"/>
        <end position="123"/>
    </location>
</feature>
<dbReference type="PANTHER" id="PTHR46656">
    <property type="entry name" value="PUTATIVE-RELATED"/>
    <property type="match status" value="1"/>
</dbReference>
<evidence type="ECO:0000256" key="2">
    <source>
        <dbReference type="SAM" id="MobiDB-lite"/>
    </source>
</evidence>
<evidence type="ECO:0000313" key="5">
    <source>
        <dbReference type="EMBL" id="KAG2378910.1"/>
    </source>
</evidence>
<keyword evidence="1" id="KW-0808">Transferase</keyword>
<feature type="region of interest" description="Disordered" evidence="2">
    <location>
        <begin position="141"/>
        <end position="168"/>
    </location>
</feature>
<dbReference type="GeneID" id="68100512"/>
<keyword evidence="3" id="KW-1133">Transmembrane helix</keyword>
<dbReference type="CDD" id="cd03801">
    <property type="entry name" value="GT4_PimA-like"/>
    <property type="match status" value="1"/>
</dbReference>
<protein>
    <recommendedName>
        <fullName evidence="4">Glycosyl transferase family 1 domain-containing protein</fullName>
    </recommendedName>
</protein>
<keyword evidence="1" id="KW-0328">Glycosyltransferase</keyword>
<evidence type="ECO:0000256" key="3">
    <source>
        <dbReference type="SAM" id="Phobius"/>
    </source>
</evidence>
<sequence length="942" mass="108983">MHNRNVMVTGASSTGVAMTTSFTRNGPTSSSHDFTNDFEPITSQVSSSSLNSNYTPNKPMLIRSTHHQKSPLITLIRRLCCCCMSSSKTSRAAGNIRGGMNKSRVTVSVAILFSLFIFLFLVLQSKFNIITSHSSNSENKLAKNSLHTKESKSHQQQTLKLRASSDQRFSCEDGGGYEVTDSKLTILVTPSLRESDFKFITSQNIGENVILEWLLFKEKDQTTPKFLKKLQKKVILVDEIKNEMELLKIGLEHSTGEYLFLLPYEVHLFGTSSQEIFKLKLSQLKCNTQSAILGSMLIYPINVISQKPSYNYTSANDLDSSFNIYSMTYRLSKRDKNIPVPYHYRRGRNYFSLPSSSKIHLDNNICVAFAGAFFKTSKFKNVKFDIDYMSRELNEIQLCLQLYNQKKHIVFDHQPQVDDFSVVVPYVLPNVESVSEEDNSNPWSFVLSRASSRNEEEHSKSINAYEQAPPTTNRFIPFNTYSIGNVKKFLKKHTQTLNEILDTEYKKHMNNMTSMSLVWDFGAGSCSGWFMETEEFVTNLDMEYRAPNLRIITGREDMCLGLESYKFESLDRLISRDDISSDIDIFISHKPPTRYPKSFPYKGLVQLSGIPKYVIGRSMHESEKLPQEWISNLKLVNEVWLPSSFLVDILVKKYHVSPEKLQVVPEPIDTDFYSPYYSKYLRIDQLKKIVKQLDYEPNHYHFYSVFKYEERKGPEYLLMAYFDEFANVKDVTLHLQTYMFMHPNGRDQKVVEQAIDEIRHEFLKTRKDLKRENLPRVNIISQVVPTTVMPHMYHHMDCFVLPSRGEGFGLPYAEAMSMGLPTIGTNYGGQLQFMNLHNSYLIDVIGERDPDQEFVIPNVKHLKKLMKYVYSNRNEAKLMGKRARQYIEQNLTHQVVNQILIKQLRRIEKKIQQANSQQQMSDNEKQAKSNKQLKIEKRSRLR</sequence>
<evidence type="ECO:0000259" key="4">
    <source>
        <dbReference type="Pfam" id="PF00534"/>
    </source>
</evidence>
<organism evidence="5 6">
    <name type="scientific">Naegleria lovaniensis</name>
    <name type="common">Amoeba</name>
    <dbReference type="NCBI Taxonomy" id="51637"/>
    <lineage>
        <taxon>Eukaryota</taxon>
        <taxon>Discoba</taxon>
        <taxon>Heterolobosea</taxon>
        <taxon>Tetramitia</taxon>
        <taxon>Eutetramitia</taxon>
        <taxon>Vahlkampfiidae</taxon>
        <taxon>Naegleria</taxon>
    </lineage>
</organism>
<feature type="region of interest" description="Disordered" evidence="2">
    <location>
        <begin position="913"/>
        <end position="942"/>
    </location>
</feature>
<dbReference type="AlphaFoldDB" id="A0AA88KGU8"/>
<feature type="domain" description="Glycosyl transferase family 1" evidence="4">
    <location>
        <begin position="770"/>
        <end position="885"/>
    </location>
</feature>
<comment type="caution">
    <text evidence="5">The sequence shown here is derived from an EMBL/GenBank/DDBJ whole genome shotgun (WGS) entry which is preliminary data.</text>
</comment>
<dbReference type="InterPro" id="IPR001296">
    <property type="entry name" value="Glyco_trans_1"/>
</dbReference>
<dbReference type="Proteomes" id="UP000816034">
    <property type="component" value="Unassembled WGS sequence"/>
</dbReference>
<dbReference type="PANTHER" id="PTHR46656:SF3">
    <property type="entry name" value="PUTATIVE-RELATED"/>
    <property type="match status" value="1"/>
</dbReference>
<feature type="compositionally biased region" description="Basic and acidic residues" evidence="2">
    <location>
        <begin position="922"/>
        <end position="942"/>
    </location>
</feature>
<dbReference type="EMBL" id="PYSW02000031">
    <property type="protein sequence ID" value="KAG2378910.1"/>
    <property type="molecule type" value="Genomic_DNA"/>
</dbReference>
<keyword evidence="3" id="KW-0472">Membrane</keyword>
<dbReference type="Pfam" id="PF00534">
    <property type="entry name" value="Glycos_transf_1"/>
    <property type="match status" value="1"/>
</dbReference>
<dbReference type="GO" id="GO:0016757">
    <property type="term" value="F:glycosyltransferase activity"/>
    <property type="evidence" value="ECO:0007669"/>
    <property type="project" value="UniProtKB-KW"/>
</dbReference>
<evidence type="ECO:0000313" key="6">
    <source>
        <dbReference type="Proteomes" id="UP000816034"/>
    </source>
</evidence>
<dbReference type="SUPFAM" id="SSF53756">
    <property type="entry name" value="UDP-Glycosyltransferase/glycogen phosphorylase"/>
    <property type="match status" value="1"/>
</dbReference>
<dbReference type="RefSeq" id="XP_044546172.1">
    <property type="nucleotide sequence ID" value="XM_044698092.1"/>
</dbReference>
<proteinExistence type="predicted"/>
<reference evidence="5 6" key="1">
    <citation type="journal article" date="2018" name="BMC Genomics">
        <title>The genome of Naegleria lovaniensis, the basis for a comparative approach to unravel pathogenicity factors of the human pathogenic amoeba N. fowleri.</title>
        <authorList>
            <person name="Liechti N."/>
            <person name="Schurch N."/>
            <person name="Bruggmann R."/>
            <person name="Wittwer M."/>
        </authorList>
    </citation>
    <scope>NUCLEOTIDE SEQUENCE [LARGE SCALE GENOMIC DNA]</scope>
    <source>
        <strain evidence="5 6">ATCC 30569</strain>
    </source>
</reference>